<keyword evidence="2" id="KW-0460">Magnesium</keyword>
<dbReference type="SFLD" id="SFLDG01019">
    <property type="entry name" value="Terpene_Cyclase_Like_1_C_Termi"/>
    <property type="match status" value="2"/>
</dbReference>
<proteinExistence type="predicted"/>
<dbReference type="EMBL" id="JAFEMO010000006">
    <property type="protein sequence ID" value="KAH7568889.1"/>
    <property type="molecule type" value="Genomic_DNA"/>
</dbReference>
<dbReference type="Pfam" id="PF01397">
    <property type="entry name" value="Terpene_synth"/>
    <property type="match status" value="3"/>
</dbReference>
<dbReference type="InterPro" id="IPR005630">
    <property type="entry name" value="Terpene_synthase_metal-bd"/>
</dbReference>
<evidence type="ECO:0000256" key="1">
    <source>
        <dbReference type="ARBA" id="ARBA00022723"/>
    </source>
</evidence>
<accession>A0ABQ8HXB8</accession>
<dbReference type="CDD" id="cd00684">
    <property type="entry name" value="Terpene_cyclase_plant_C1"/>
    <property type="match status" value="2"/>
</dbReference>
<dbReference type="Gene3D" id="1.10.600.10">
    <property type="entry name" value="Farnesyl Diphosphate Synthase"/>
    <property type="match status" value="2"/>
</dbReference>
<evidence type="ECO:0008006" key="7">
    <source>
        <dbReference type="Google" id="ProtNLM"/>
    </source>
</evidence>
<comment type="caution">
    <text evidence="5">The sequence shown here is derived from an EMBL/GenBank/DDBJ whole genome shotgun (WGS) entry which is preliminary data.</text>
</comment>
<feature type="domain" description="Terpene synthase metal-binding" evidence="4">
    <location>
        <begin position="264"/>
        <end position="499"/>
    </location>
</feature>
<dbReference type="Gene3D" id="1.50.10.130">
    <property type="entry name" value="Terpene synthase, N-terminal domain"/>
    <property type="match status" value="3"/>
</dbReference>
<feature type="domain" description="Terpene synthase N-terminal" evidence="3">
    <location>
        <begin position="534"/>
        <end position="709"/>
    </location>
</feature>
<evidence type="ECO:0000259" key="3">
    <source>
        <dbReference type="Pfam" id="PF01397"/>
    </source>
</evidence>
<sequence>MHRDCCKHFIMKPEASDTIPPRRRSANYKPNVWEYDFIQSLATNFDEEEHKSRAEELKEKVVKMMFAKSVEVLAKLELIDMLMKLGLSILLEKQILEALDSIAASIKINNHSIEQDLYSTALCFRLLRHHGHEISQDILRLQETEKGKVSKSKCRGIEGLIELFEASHLALEGENILDEAKCFSNGILREAYSTLDGELAEKVAYVLELPSHWRLQWFEVKWNINMYEKNKDMNTILLELAKLNFNMVQATHQNELKEVSRWWKNLGLSGKLNFARDRVFESYMTGLGLVSDPKQSSYRKWFAKAIALVIVIDDIYDVYGSLEELQHLTNAVDRWDFNEIQNLPEYMKIFFQALYDTINEMAHEIEDEKGWNQVLPYLKKVWADHTKALLMEAKWYNEGYTPSLQEYLGIGWITSGCLVLGVHSFFSIMNEVFDEMEHFLETNQQIMYDPCTIVRLWNDLSTSKAELERGDAPSAIECYMQEVNVSEEIARNHITDLIKIDENTLKIFLCHIMKPEASDTIPPRRRSANYKPNVWEYDFIQSLATNFDEEEHKSRAEELKEKVVKMMFAKSVVVLAKLELIDMLMKLGLSILLEKQILEALDSIAASIKINNHSIEQDLYSTALCFRLLRHHGHEISQDIFRCFMDENGTFSKGKCRDIKGLMELFEASHLALECENILDEAKCFSTGILREAYSTLDGELAEKVAYVLELPSHWRLQWFEVKWNINMYEKNKNMNTILLELAKLNFNMVQATHQNELKEVSRWWKNLGLSGKLNFARDRVIESYMTGLGLVSDPKQSSYRKWFAKAIALVIVIDDIYDVYGSLEELQHLTNAVDRWDFKEIQNLPEYMKIFFQALYDTINEMAHEIEDEKGWNQVLPYLKKVWADHTKALLMEAKWYNEGYTPSLQEYLGIGWITSGCLVLGVHSFFSIMNEVSDEMEHFLEINQQIMYDPCTIVRLWNDLSTSKAELERGDAPSAIECYMREVNVSEEIARNHITDLISKTLTKVNGLILSPSAWKKVKPFVNILANYPRVVYCFYQDGDGFGVQEDLKSKILSEEEKSRAAELKEKVVKLMFAKSVEQILEALDSIAASIKIHNHSIEQDLYSTALCFRLLRHHGYEISQDIFKGFMDENGTFSKSKCRDIKGLIELFEASHLALEGENILDEAKCFSNGILRKPILLWM</sequence>
<feature type="domain" description="Terpene synthase metal-binding" evidence="4">
    <location>
        <begin position="766"/>
        <end position="1003"/>
    </location>
</feature>
<dbReference type="SFLD" id="SFLDG01014">
    <property type="entry name" value="Terpene_Cyclase_Like_1_N-term"/>
    <property type="match status" value="2"/>
</dbReference>
<organism evidence="5 6">
    <name type="scientific">Xanthoceras sorbifolium</name>
    <dbReference type="NCBI Taxonomy" id="99658"/>
    <lineage>
        <taxon>Eukaryota</taxon>
        <taxon>Viridiplantae</taxon>
        <taxon>Streptophyta</taxon>
        <taxon>Embryophyta</taxon>
        <taxon>Tracheophyta</taxon>
        <taxon>Spermatophyta</taxon>
        <taxon>Magnoliopsida</taxon>
        <taxon>eudicotyledons</taxon>
        <taxon>Gunneridae</taxon>
        <taxon>Pentapetalae</taxon>
        <taxon>rosids</taxon>
        <taxon>malvids</taxon>
        <taxon>Sapindales</taxon>
        <taxon>Sapindaceae</taxon>
        <taxon>Xanthoceroideae</taxon>
        <taxon>Xanthoceras</taxon>
    </lineage>
</organism>
<dbReference type="InterPro" id="IPR008949">
    <property type="entry name" value="Isoprenoid_synthase_dom_sf"/>
</dbReference>
<dbReference type="PANTHER" id="PTHR31225">
    <property type="entry name" value="OS04G0344100 PROTEIN-RELATED"/>
    <property type="match status" value="1"/>
</dbReference>
<evidence type="ECO:0000256" key="2">
    <source>
        <dbReference type="ARBA" id="ARBA00022842"/>
    </source>
</evidence>
<feature type="domain" description="Terpene synthase N-terminal" evidence="3">
    <location>
        <begin position="32"/>
        <end position="207"/>
    </location>
</feature>
<dbReference type="SFLD" id="SFLDS00005">
    <property type="entry name" value="Isoprenoid_Synthase_Type_I"/>
    <property type="match status" value="2"/>
</dbReference>
<reference evidence="5 6" key="1">
    <citation type="submission" date="2021-02" db="EMBL/GenBank/DDBJ databases">
        <title>Plant Genome Project.</title>
        <authorList>
            <person name="Zhang R.-G."/>
        </authorList>
    </citation>
    <scope>NUCLEOTIDE SEQUENCE [LARGE SCALE GENOMIC DNA]</scope>
    <source>
        <tissue evidence="5">Leaves</tissue>
    </source>
</reference>
<evidence type="ECO:0000313" key="6">
    <source>
        <dbReference type="Proteomes" id="UP000827721"/>
    </source>
</evidence>
<dbReference type="Proteomes" id="UP000827721">
    <property type="component" value="Unassembled WGS sequence"/>
</dbReference>
<dbReference type="InterPro" id="IPR008930">
    <property type="entry name" value="Terpenoid_cyclase/PrenylTrfase"/>
</dbReference>
<dbReference type="SUPFAM" id="SSF48239">
    <property type="entry name" value="Terpenoid cyclases/Protein prenyltransferases"/>
    <property type="match status" value="3"/>
</dbReference>
<dbReference type="InterPro" id="IPR036965">
    <property type="entry name" value="Terpene_synth_N_sf"/>
</dbReference>
<feature type="domain" description="Terpene synthase N-terminal" evidence="3">
    <location>
        <begin position="1080"/>
        <end position="1177"/>
    </location>
</feature>
<gene>
    <name evidence="5" type="ORF">JRO89_XS06G0067800</name>
</gene>
<dbReference type="SUPFAM" id="SSF48576">
    <property type="entry name" value="Terpenoid synthases"/>
    <property type="match status" value="2"/>
</dbReference>
<name>A0ABQ8HXB8_9ROSI</name>
<dbReference type="Pfam" id="PF03936">
    <property type="entry name" value="Terpene_synth_C"/>
    <property type="match status" value="2"/>
</dbReference>
<dbReference type="InterPro" id="IPR050148">
    <property type="entry name" value="Terpene_synthase-like"/>
</dbReference>
<dbReference type="InterPro" id="IPR001906">
    <property type="entry name" value="Terpene_synth_N"/>
</dbReference>
<evidence type="ECO:0000313" key="5">
    <source>
        <dbReference type="EMBL" id="KAH7568889.1"/>
    </source>
</evidence>
<dbReference type="PANTHER" id="PTHR31225:SF94">
    <property type="entry name" value="ALPHA-FARNESENE SYNTHASE"/>
    <property type="match status" value="1"/>
</dbReference>
<protein>
    <recommendedName>
        <fullName evidence="7">Alpha-farnesene synthase</fullName>
    </recommendedName>
</protein>
<keyword evidence="6" id="KW-1185">Reference proteome</keyword>
<dbReference type="InterPro" id="IPR044814">
    <property type="entry name" value="Terpene_cyclase_plant_C1"/>
</dbReference>
<keyword evidence="1" id="KW-0479">Metal-binding</keyword>
<dbReference type="InterPro" id="IPR034741">
    <property type="entry name" value="Terpene_cyclase-like_1_C"/>
</dbReference>
<evidence type="ECO:0000259" key="4">
    <source>
        <dbReference type="Pfam" id="PF03936"/>
    </source>
</evidence>